<dbReference type="EMBL" id="LAZR01059174">
    <property type="protein sequence ID" value="KKK68363.1"/>
    <property type="molecule type" value="Genomic_DNA"/>
</dbReference>
<accession>A0A0F8XHK7</accession>
<gene>
    <name evidence="1" type="ORF">LCGC14_2944780</name>
</gene>
<proteinExistence type="predicted"/>
<protein>
    <submittedName>
        <fullName evidence="1">Uncharacterized protein</fullName>
    </submittedName>
</protein>
<comment type="caution">
    <text evidence="1">The sequence shown here is derived from an EMBL/GenBank/DDBJ whole genome shotgun (WGS) entry which is preliminary data.</text>
</comment>
<dbReference type="AlphaFoldDB" id="A0A0F8XHK7"/>
<name>A0A0F8XHK7_9ZZZZ</name>
<evidence type="ECO:0000313" key="1">
    <source>
        <dbReference type="EMBL" id="KKK68363.1"/>
    </source>
</evidence>
<feature type="non-terminal residue" evidence="1">
    <location>
        <position position="129"/>
    </location>
</feature>
<sequence>MFVTSEMMKAKGACWEKQNEVFASEWPDGVEITLEVCKRAAGLGLSLDWFAENMLPAPALKAYSEASAPAWKAYNEATAPAWKAYKEATAPAWKTHKEATAPAWKTYNEAKAPAWKTYNEAKAPAWKAY</sequence>
<organism evidence="1">
    <name type="scientific">marine sediment metagenome</name>
    <dbReference type="NCBI Taxonomy" id="412755"/>
    <lineage>
        <taxon>unclassified sequences</taxon>
        <taxon>metagenomes</taxon>
        <taxon>ecological metagenomes</taxon>
    </lineage>
</organism>
<reference evidence="1" key="1">
    <citation type="journal article" date="2015" name="Nature">
        <title>Complex archaea that bridge the gap between prokaryotes and eukaryotes.</title>
        <authorList>
            <person name="Spang A."/>
            <person name="Saw J.H."/>
            <person name="Jorgensen S.L."/>
            <person name="Zaremba-Niedzwiedzka K."/>
            <person name="Martijn J."/>
            <person name="Lind A.E."/>
            <person name="van Eijk R."/>
            <person name="Schleper C."/>
            <person name="Guy L."/>
            <person name="Ettema T.J."/>
        </authorList>
    </citation>
    <scope>NUCLEOTIDE SEQUENCE</scope>
</reference>